<dbReference type="EMBL" id="BDRX01000014">
    <property type="protein sequence ID" value="GBF90007.1"/>
    <property type="molecule type" value="Genomic_DNA"/>
</dbReference>
<dbReference type="InParanoid" id="A0A2V0NYK2"/>
<evidence type="ECO:0000313" key="4">
    <source>
        <dbReference type="Proteomes" id="UP000247498"/>
    </source>
</evidence>
<proteinExistence type="inferred from homology"/>
<dbReference type="Proteomes" id="UP000247498">
    <property type="component" value="Unassembled WGS sequence"/>
</dbReference>
<evidence type="ECO:0000313" key="3">
    <source>
        <dbReference type="EMBL" id="GBF90007.1"/>
    </source>
</evidence>
<keyword evidence="4" id="KW-1185">Reference proteome</keyword>
<dbReference type="InterPro" id="IPR036707">
    <property type="entry name" value="MinE_sf"/>
</dbReference>
<dbReference type="STRING" id="307507.A0A2V0NYK2"/>
<protein>
    <submittedName>
        <fullName evidence="3">Chloroplast division site-determinant protein</fullName>
    </submittedName>
</protein>
<evidence type="ECO:0000256" key="1">
    <source>
        <dbReference type="ARBA" id="ARBA00008168"/>
    </source>
</evidence>
<dbReference type="Pfam" id="PF03776">
    <property type="entry name" value="MinE"/>
    <property type="match status" value="1"/>
</dbReference>
<comment type="caution">
    <text evidence="3">The sequence shown here is derived from an EMBL/GenBank/DDBJ whole genome shotgun (WGS) entry which is preliminary data.</text>
</comment>
<feature type="compositionally biased region" description="Low complexity" evidence="2">
    <location>
        <begin position="1"/>
        <end position="18"/>
    </location>
</feature>
<comment type="similarity">
    <text evidence="1">Belongs to the MinE family.</text>
</comment>
<reference evidence="3 4" key="1">
    <citation type="journal article" date="2018" name="Sci. Rep.">
        <title>Raphidocelis subcapitata (=Pseudokirchneriella subcapitata) provides an insight into genome evolution and environmental adaptations in the Sphaeropleales.</title>
        <authorList>
            <person name="Suzuki S."/>
            <person name="Yamaguchi H."/>
            <person name="Nakajima N."/>
            <person name="Kawachi M."/>
        </authorList>
    </citation>
    <scope>NUCLEOTIDE SEQUENCE [LARGE SCALE GENOMIC DNA]</scope>
    <source>
        <strain evidence="3 4">NIES-35</strain>
    </source>
</reference>
<dbReference type="AlphaFoldDB" id="A0A2V0NYK2"/>
<accession>A0A2V0NYK2</accession>
<dbReference type="Gene3D" id="3.30.1070.10">
    <property type="entry name" value="Cell division topological specificity factor MinE"/>
    <property type="match status" value="1"/>
</dbReference>
<feature type="compositionally biased region" description="Low complexity" evidence="2">
    <location>
        <begin position="31"/>
        <end position="44"/>
    </location>
</feature>
<dbReference type="InterPro" id="IPR005527">
    <property type="entry name" value="MinE"/>
</dbReference>
<organism evidence="3 4">
    <name type="scientific">Raphidocelis subcapitata</name>
    <dbReference type="NCBI Taxonomy" id="307507"/>
    <lineage>
        <taxon>Eukaryota</taxon>
        <taxon>Viridiplantae</taxon>
        <taxon>Chlorophyta</taxon>
        <taxon>core chlorophytes</taxon>
        <taxon>Chlorophyceae</taxon>
        <taxon>CS clade</taxon>
        <taxon>Sphaeropleales</taxon>
        <taxon>Selenastraceae</taxon>
        <taxon>Raphidocelis</taxon>
    </lineage>
</organism>
<feature type="region of interest" description="Disordered" evidence="2">
    <location>
        <begin position="1"/>
        <end position="58"/>
    </location>
</feature>
<gene>
    <name evidence="3" type="ORF">Rsub_02713</name>
</gene>
<evidence type="ECO:0000256" key="2">
    <source>
        <dbReference type="SAM" id="MobiDB-lite"/>
    </source>
</evidence>
<name>A0A2V0NYK2_9CHLO</name>
<dbReference type="OrthoDB" id="1606438at2759"/>
<dbReference type="GO" id="GO:0051301">
    <property type="term" value="P:cell division"/>
    <property type="evidence" value="ECO:0007669"/>
    <property type="project" value="InterPro"/>
</dbReference>
<sequence length="223" mass="23971">MRATGSRAAAANGSAGPPLAAPRLPPRRRTTAVAASRVAAPGAPSERRERTIQSDDMVATSTALGTSINYKLKPNGGRVVGGGGAGAEGPVREFMDKLWLAWQIFFPERPPELTPKDGAKQRLRMILVADRCGMSPTGMAEMKKNILRALEDFVDIESEEQIDVSISLEPEVGTIYCVAVPVRRVKPEARLGLEGAEVEGMTVLEWDPLDKDSDPSSRFPMGC</sequence>